<keyword evidence="1" id="KW-1185">Reference proteome</keyword>
<dbReference type="WBParaSite" id="nRc.2.0.1.t28296-RA">
    <property type="protein sequence ID" value="nRc.2.0.1.t28296-RA"/>
    <property type="gene ID" value="nRc.2.0.1.g28296"/>
</dbReference>
<evidence type="ECO:0000313" key="2">
    <source>
        <dbReference type="WBParaSite" id="nRc.2.0.1.t28296-RA"/>
    </source>
</evidence>
<evidence type="ECO:0000313" key="1">
    <source>
        <dbReference type="Proteomes" id="UP000887565"/>
    </source>
</evidence>
<reference evidence="2" key="1">
    <citation type="submission" date="2022-11" db="UniProtKB">
        <authorList>
            <consortium name="WormBaseParasite"/>
        </authorList>
    </citation>
    <scope>IDENTIFICATION</scope>
</reference>
<dbReference type="Proteomes" id="UP000887565">
    <property type="component" value="Unplaced"/>
</dbReference>
<proteinExistence type="predicted"/>
<accession>A0A915JQX6</accession>
<sequence length="469" mass="53670">MDLVEDLTLTFEMPEKGLSETPKKGPSESVTLAKKVLSTIHTCDISFWIYFDNFGKERSDYFLSKYDRYKLVEQAARLHASIFENMPDTYGNILRNSRLPAVSYRRGAVSLCLPKKDTSNEYIMFNVPWKKTAIYHFLLTHGRNDLVIYTMANKYREFKPVKLTLQNILHDIKEDLSIKKDVSFITDYLEVIGQFFKMQGIRTKEHLEAFFLGLLIAVDDALTRACVGAEKNNAFPIELIFFLDDECELFFTFKNDAKSSPPSEKNGGNLLMSELQTNLEALIANAKKLSVVNSNLGAYFAGIISHFGDWRYVNSNAISFQVHRNYSILFAFGPEISCTMLSSQCKDSTYSMAIGYNMESDQMSILGLVLENLRSTMDNPSKISVCSAIKEEKYSKEEVAKESIIENNTKVTIEPEKIDEKLNDYRKEEIAKESIMENNGKVTMELEKIDEKLNDYDEEPRQCTDADFE</sequence>
<protein>
    <submittedName>
        <fullName evidence="2">Uncharacterized protein</fullName>
    </submittedName>
</protein>
<dbReference type="AlphaFoldDB" id="A0A915JQX6"/>
<organism evidence="1 2">
    <name type="scientific">Romanomermis culicivorax</name>
    <name type="common">Nematode worm</name>
    <dbReference type="NCBI Taxonomy" id="13658"/>
    <lineage>
        <taxon>Eukaryota</taxon>
        <taxon>Metazoa</taxon>
        <taxon>Ecdysozoa</taxon>
        <taxon>Nematoda</taxon>
        <taxon>Enoplea</taxon>
        <taxon>Dorylaimia</taxon>
        <taxon>Mermithida</taxon>
        <taxon>Mermithoidea</taxon>
        <taxon>Mermithidae</taxon>
        <taxon>Romanomermis</taxon>
    </lineage>
</organism>
<name>A0A915JQX6_ROMCU</name>